<keyword evidence="1" id="KW-0597">Phosphoprotein</keyword>
<dbReference type="Proteomes" id="UP001232019">
    <property type="component" value="Chromosome"/>
</dbReference>
<dbReference type="InterPro" id="IPR011006">
    <property type="entry name" value="CheY-like_superfamily"/>
</dbReference>
<proteinExistence type="predicted"/>
<dbReference type="InterPro" id="IPR036388">
    <property type="entry name" value="WH-like_DNA-bd_sf"/>
</dbReference>
<dbReference type="SMART" id="SM00448">
    <property type="entry name" value="REC"/>
    <property type="match status" value="1"/>
</dbReference>
<dbReference type="Gene3D" id="1.10.10.10">
    <property type="entry name" value="Winged helix-like DNA-binding domain superfamily/Winged helix DNA-binding domain"/>
    <property type="match status" value="1"/>
</dbReference>
<dbReference type="PANTHER" id="PTHR48111">
    <property type="entry name" value="REGULATOR OF RPOS"/>
    <property type="match status" value="1"/>
</dbReference>
<comment type="caution">
    <text evidence="4">Lacks conserved residue(s) required for the propagation of feature annotation.</text>
</comment>
<keyword evidence="2" id="KW-0902">Two-component regulatory system</keyword>
<name>A0AA49GCC9_9BACT</name>
<gene>
    <name evidence="8" type="ORF">QYS47_27450</name>
</gene>
<evidence type="ECO:0000313" key="8">
    <source>
        <dbReference type="EMBL" id="WKK80779.2"/>
    </source>
</evidence>
<dbReference type="InterPro" id="IPR016032">
    <property type="entry name" value="Sig_transdc_resp-reg_C-effctor"/>
</dbReference>
<evidence type="ECO:0000256" key="2">
    <source>
        <dbReference type="ARBA" id="ARBA00023012"/>
    </source>
</evidence>
<dbReference type="GO" id="GO:0032993">
    <property type="term" value="C:protein-DNA complex"/>
    <property type="evidence" value="ECO:0007669"/>
    <property type="project" value="TreeGrafter"/>
</dbReference>
<dbReference type="InterPro" id="IPR039420">
    <property type="entry name" value="WalR-like"/>
</dbReference>
<feature type="domain" description="OmpR/PhoB-type" evidence="7">
    <location>
        <begin position="136"/>
        <end position="232"/>
    </location>
</feature>
<dbReference type="GO" id="GO:0005829">
    <property type="term" value="C:cytosol"/>
    <property type="evidence" value="ECO:0007669"/>
    <property type="project" value="TreeGrafter"/>
</dbReference>
<dbReference type="SMART" id="SM00862">
    <property type="entry name" value="Trans_reg_C"/>
    <property type="match status" value="1"/>
</dbReference>
<dbReference type="EMBL" id="CP129968">
    <property type="protein sequence ID" value="WKK80779.2"/>
    <property type="molecule type" value="Genomic_DNA"/>
</dbReference>
<dbReference type="PROSITE" id="PS51755">
    <property type="entry name" value="OMPR_PHOB"/>
    <property type="match status" value="1"/>
</dbReference>
<feature type="DNA-binding region" description="OmpR/PhoB-type" evidence="5">
    <location>
        <begin position="136"/>
        <end position="232"/>
    </location>
</feature>
<evidence type="ECO:0000259" key="6">
    <source>
        <dbReference type="PROSITE" id="PS50110"/>
    </source>
</evidence>
<dbReference type="GO" id="GO:0000156">
    <property type="term" value="F:phosphorelay response regulator activity"/>
    <property type="evidence" value="ECO:0007669"/>
    <property type="project" value="TreeGrafter"/>
</dbReference>
<dbReference type="CDD" id="cd00156">
    <property type="entry name" value="REC"/>
    <property type="match status" value="1"/>
</dbReference>
<dbReference type="SUPFAM" id="SSF46894">
    <property type="entry name" value="C-terminal effector domain of the bipartite response regulators"/>
    <property type="match status" value="1"/>
</dbReference>
<dbReference type="RefSeq" id="WP_322345819.1">
    <property type="nucleotide sequence ID" value="NZ_CP129968.2"/>
</dbReference>
<dbReference type="PANTHER" id="PTHR48111:SF40">
    <property type="entry name" value="PHOSPHATE REGULON TRANSCRIPTIONAL REGULATORY PROTEIN PHOB"/>
    <property type="match status" value="1"/>
</dbReference>
<evidence type="ECO:0000256" key="5">
    <source>
        <dbReference type="PROSITE-ProRule" id="PRU01091"/>
    </source>
</evidence>
<feature type="domain" description="Response regulatory" evidence="6">
    <location>
        <begin position="6"/>
        <end position="124"/>
    </location>
</feature>
<evidence type="ECO:0000256" key="3">
    <source>
        <dbReference type="ARBA" id="ARBA00023125"/>
    </source>
</evidence>
<dbReference type="SUPFAM" id="SSF52172">
    <property type="entry name" value="CheY-like"/>
    <property type="match status" value="1"/>
</dbReference>
<keyword evidence="3 5" id="KW-0238">DNA-binding</keyword>
<evidence type="ECO:0000256" key="4">
    <source>
        <dbReference type="PROSITE-ProRule" id="PRU00169"/>
    </source>
</evidence>
<dbReference type="PROSITE" id="PS50110">
    <property type="entry name" value="RESPONSE_REGULATORY"/>
    <property type="match status" value="1"/>
</dbReference>
<evidence type="ECO:0000256" key="1">
    <source>
        <dbReference type="ARBA" id="ARBA00022553"/>
    </source>
</evidence>
<sequence>MNPAKTAIIADDDKNTLRDLVDVLESENFNVSLALDTNHAIQLANKIQPLLVISEVANQNYDGISLFKYFKNQQNNCKHDPTLIALTSNSDEQYEILSYDTGIDFFLKKPLRKMAFKHRISKFFNDEEITSGTASMEDYQIRDLHFDIKHHLLYKLPNRNQIVIQSKSFDILLHLAKYPNQVFKREQLLEDIWGGESKVSLRTVDIHILKIRQALGDEYIKTIKGVGYIFKLKK</sequence>
<dbReference type="Pfam" id="PF00072">
    <property type="entry name" value="Response_reg"/>
    <property type="match status" value="1"/>
</dbReference>
<dbReference type="InterPro" id="IPR001789">
    <property type="entry name" value="Sig_transdc_resp-reg_receiver"/>
</dbReference>
<protein>
    <submittedName>
        <fullName evidence="8">Response regulator transcription factor</fullName>
    </submittedName>
</protein>
<dbReference type="AlphaFoldDB" id="A0AA49GCC9"/>
<dbReference type="GO" id="GO:0006355">
    <property type="term" value="P:regulation of DNA-templated transcription"/>
    <property type="evidence" value="ECO:0007669"/>
    <property type="project" value="InterPro"/>
</dbReference>
<dbReference type="InterPro" id="IPR001867">
    <property type="entry name" value="OmpR/PhoB-type_DNA-bd"/>
</dbReference>
<evidence type="ECO:0000259" key="7">
    <source>
        <dbReference type="PROSITE" id="PS51755"/>
    </source>
</evidence>
<reference evidence="8" key="1">
    <citation type="submission" date="2023-08" db="EMBL/GenBank/DDBJ databases">
        <title>Comparative genomics and taxonomic characterization of three novel marine species of genus Marivirga.</title>
        <authorList>
            <person name="Muhammad N."/>
            <person name="Kim S.-G."/>
        </authorList>
    </citation>
    <scope>NUCLEOTIDE SEQUENCE</scope>
    <source>
        <strain evidence="8">BKB1-2</strain>
    </source>
</reference>
<accession>A0AA49GCC9</accession>
<dbReference type="Pfam" id="PF00486">
    <property type="entry name" value="Trans_reg_C"/>
    <property type="match status" value="1"/>
</dbReference>
<dbReference type="GO" id="GO:0000976">
    <property type="term" value="F:transcription cis-regulatory region binding"/>
    <property type="evidence" value="ECO:0007669"/>
    <property type="project" value="TreeGrafter"/>
</dbReference>
<organism evidence="8">
    <name type="scientific">Marivirga arenosa</name>
    <dbReference type="NCBI Taxonomy" id="3059076"/>
    <lineage>
        <taxon>Bacteria</taxon>
        <taxon>Pseudomonadati</taxon>
        <taxon>Bacteroidota</taxon>
        <taxon>Cytophagia</taxon>
        <taxon>Cytophagales</taxon>
        <taxon>Marivirgaceae</taxon>
        <taxon>Marivirga</taxon>
    </lineage>
</organism>
<dbReference type="Gene3D" id="3.40.50.2300">
    <property type="match status" value="1"/>
</dbReference>
<dbReference type="CDD" id="cd00383">
    <property type="entry name" value="trans_reg_C"/>
    <property type="match status" value="1"/>
</dbReference>
<dbReference type="KEGG" id="marp:QYS47_27450"/>